<keyword evidence="8" id="KW-0464">Manganese</keyword>
<feature type="coiled-coil region" evidence="10">
    <location>
        <begin position="1054"/>
        <end position="1088"/>
    </location>
</feature>
<comment type="subcellular location">
    <subcellularLocation>
        <location evidence="1">Nucleus</location>
    </subcellularLocation>
</comment>
<dbReference type="GO" id="GO:0003723">
    <property type="term" value="F:RNA binding"/>
    <property type="evidence" value="ECO:0007669"/>
    <property type="project" value="InterPro"/>
</dbReference>
<dbReference type="PANTHER" id="PTHR14950">
    <property type="entry name" value="DICER-RELATED"/>
    <property type="match status" value="1"/>
</dbReference>
<evidence type="ECO:0000256" key="7">
    <source>
        <dbReference type="ARBA" id="ARBA00023158"/>
    </source>
</evidence>
<dbReference type="GO" id="GO:0004525">
    <property type="term" value="F:ribonuclease III activity"/>
    <property type="evidence" value="ECO:0007669"/>
    <property type="project" value="InterPro"/>
</dbReference>
<keyword evidence="5" id="KW-0347">Helicase</keyword>
<keyword evidence="4" id="KW-0378">Hydrolase</keyword>
<name>A0A8J5WD83_ZIZPA</name>
<evidence type="ECO:0000313" key="14">
    <source>
        <dbReference type="EMBL" id="KAG8088763.1"/>
    </source>
</evidence>
<dbReference type="SMART" id="SM00535">
    <property type="entry name" value="RIBOc"/>
    <property type="match status" value="2"/>
</dbReference>
<dbReference type="PROSITE" id="PS00517">
    <property type="entry name" value="RNASE_3_1"/>
    <property type="match status" value="1"/>
</dbReference>
<dbReference type="Pfam" id="PF02170">
    <property type="entry name" value="PAZ"/>
    <property type="match status" value="1"/>
</dbReference>
<dbReference type="GO" id="GO:0004386">
    <property type="term" value="F:helicase activity"/>
    <property type="evidence" value="ECO:0007669"/>
    <property type="project" value="UniProtKB-KW"/>
</dbReference>
<dbReference type="Proteomes" id="UP000729402">
    <property type="component" value="Unassembled WGS sequence"/>
</dbReference>
<proteinExistence type="predicted"/>
<evidence type="ECO:0000256" key="3">
    <source>
        <dbReference type="ARBA" id="ARBA00022741"/>
    </source>
</evidence>
<dbReference type="InterPro" id="IPR003100">
    <property type="entry name" value="PAZ_dom"/>
</dbReference>
<keyword evidence="6" id="KW-0067">ATP-binding</keyword>
<evidence type="ECO:0000256" key="9">
    <source>
        <dbReference type="ARBA" id="ARBA00023242"/>
    </source>
</evidence>
<evidence type="ECO:0000256" key="6">
    <source>
        <dbReference type="ARBA" id="ARBA00022840"/>
    </source>
</evidence>
<evidence type="ECO:0000256" key="2">
    <source>
        <dbReference type="ARBA" id="ARBA00022737"/>
    </source>
</evidence>
<feature type="compositionally biased region" description="Basic and acidic residues" evidence="11">
    <location>
        <begin position="750"/>
        <end position="762"/>
    </location>
</feature>
<feature type="region of interest" description="Disordered" evidence="11">
    <location>
        <begin position="44"/>
        <end position="67"/>
    </location>
</feature>
<protein>
    <submittedName>
        <fullName evidence="14">Uncharacterized protein</fullName>
    </submittedName>
</protein>
<evidence type="ECO:0000313" key="15">
    <source>
        <dbReference type="Proteomes" id="UP000729402"/>
    </source>
</evidence>
<dbReference type="EMBL" id="JAAALK010000082">
    <property type="protein sequence ID" value="KAG8088763.1"/>
    <property type="molecule type" value="Genomic_DNA"/>
</dbReference>
<dbReference type="GO" id="GO:0010267">
    <property type="term" value="P:ta-siRNA processing"/>
    <property type="evidence" value="ECO:0007669"/>
    <property type="project" value="UniProtKB-ARBA"/>
</dbReference>
<evidence type="ECO:0000256" key="10">
    <source>
        <dbReference type="SAM" id="Coils"/>
    </source>
</evidence>
<evidence type="ECO:0000256" key="11">
    <source>
        <dbReference type="SAM" id="MobiDB-lite"/>
    </source>
</evidence>
<dbReference type="Pfam" id="PF04195">
    <property type="entry name" value="Transposase_28"/>
    <property type="match status" value="1"/>
</dbReference>
<dbReference type="GO" id="GO:0005737">
    <property type="term" value="C:cytoplasm"/>
    <property type="evidence" value="ECO:0007669"/>
    <property type="project" value="TreeGrafter"/>
</dbReference>
<feature type="domain" description="RNase III" evidence="12">
    <location>
        <begin position="409"/>
        <end position="578"/>
    </location>
</feature>
<dbReference type="InterPro" id="IPR000999">
    <property type="entry name" value="RNase_III_dom"/>
</dbReference>
<feature type="region of interest" description="Disordered" evidence="11">
    <location>
        <begin position="1"/>
        <end position="26"/>
    </location>
</feature>
<feature type="region of interest" description="Disordered" evidence="11">
    <location>
        <begin position="738"/>
        <end position="762"/>
    </location>
</feature>
<keyword evidence="2" id="KW-0677">Repeat</keyword>
<dbReference type="SMART" id="SM00949">
    <property type="entry name" value="PAZ"/>
    <property type="match status" value="1"/>
</dbReference>
<gene>
    <name evidence="14" type="ORF">GUJ93_ZPchr0010g9661</name>
</gene>
<keyword evidence="7" id="KW-0943">RNA-mediated gene silencing</keyword>
<organism evidence="14 15">
    <name type="scientific">Zizania palustris</name>
    <name type="common">Northern wild rice</name>
    <dbReference type="NCBI Taxonomy" id="103762"/>
    <lineage>
        <taxon>Eukaryota</taxon>
        <taxon>Viridiplantae</taxon>
        <taxon>Streptophyta</taxon>
        <taxon>Embryophyta</taxon>
        <taxon>Tracheophyta</taxon>
        <taxon>Spermatophyta</taxon>
        <taxon>Magnoliopsida</taxon>
        <taxon>Liliopsida</taxon>
        <taxon>Poales</taxon>
        <taxon>Poaceae</taxon>
        <taxon>BOP clade</taxon>
        <taxon>Oryzoideae</taxon>
        <taxon>Oryzeae</taxon>
        <taxon>Zizaniinae</taxon>
        <taxon>Zizania</taxon>
    </lineage>
</organism>
<sequence length="1502" mass="167595">MHDKDAVPPPPPPPPPSPSPQAAQPEEVQVEVFEAALRGKTMDTEEPMDTDSTITDGKCLSGPGTTKRKELHGTANVLALSGTWIHESENVTLNTYRFDFICDQEGENYAGFVLLMESVLDDDVAHSKTDLFLFPNRMVYTTVTPCGKVQLNKQQLGKGKLFQEFFFNGIFGRLFHGSRTSGAQRGFVLKKGHEIQWSSESMYLLLPLRDSSHVHHDLSINWEAIESCAGAVEQLRNSYLGDEDVIPVNYIPQNRSKGEDIIHLANKSLHSSSIKDSVVLSLHTGRIYSVLDLIIDSTAEDSFDEMCNKKASIFTSFVDYYHQKYGIIIQHPEQPLLLLKQSHNPHNLLFSRLKYLDGSTGKPLLMGKEQIHARVPPELLIHMDVTTDILKSFYLLPSVMHRLQSLMLASQLRREIGYNKHIPSCLILEAITTLRCCETFSLERLELLGDSVLKYVIGCDLFLRYPTKHEGQLSDMRSKSVCNAALHKHGLWRSLQGYVRDNAFDPRRWVAPGQISLHPFPCNCGIETAFVPSYRRYIRDDPSFIVGKPCDRGHRWMCSKAISDCVEALVGAYYVGGGIAAAVWVMRWFAIDIRCDMNLLQEVKFNASHLCYLSKINDIEELEAKLKYIFSVKGLLLEAITHPSLQELGVNYCYQRLEFLGDSVLDLLITRHLYVIHTDIDPGELTDLRSALMAAAAAAAATDTPEVRGARELRPASERFREQTLELGASACTEASIEQATRNRLGPETPARRPGRETAPRPREGEVVVFEAFFDAGLGFPASELLAGVLEAFHLELPQLSPNAVARLAIFEWAMRAEGCEGRAEVFAEMHEALCQPKKKDGRVLAFGSINFQLRRRYADSFPAKATNERWYSKWVSRWFYVRVGLTSGLAGIPRHIWFRREARVEVNSGAISARVQLLQIVARRMSMRDLAEEFVALEIPPLKEEWPALLRSSRDASVPTELSRQLGLASRVAAAERLARERSLEAEVLRSQASRVAALEARAAEADSLRVRVAELEGLRARAARVDELEAEVGALRTRAAEAEVFRARASEADRLEGEVSRLQARASEAESKVEALGARVTHLEEVEAGLNARNGKAAEELAEAGKTAAEAAESLRKMLARYGTGCGTFDVAREPLVRRVKFVRSAVRQIHLAMAQYDEVLGDIMESIAGAVFIDTDFNVDMVWEIVEPLLSPLITPDKLSLPPYRELLELCSHIGCFLNSKCTSKGEEVIIEMSVQLRDELLIAKGHDRNKKNANAKAASRILADLKQRGLSIKQCFSKAKQLDIITSDLLVHFTSSGSQLDYSDLNDYHVLEGLSSLKEVVLPLKMDKGGPRSALFRLCKSLQWPMPEFEFVEQRFRTPIVIDGATTTSFNSFVSTITLHIPDVITITLKEHVVANIAPDEVVMRLGKWLGNGEAYHARNNQVSAGEEGPSGVVHTALAVRQRLGQSYFTGRRRRPGCSGEVDDVAVRFQPILMAGDATRHEDGNMSLRSLKTYICAR</sequence>
<evidence type="ECO:0000256" key="4">
    <source>
        <dbReference type="ARBA" id="ARBA00022801"/>
    </source>
</evidence>
<dbReference type="PROSITE" id="PS50142">
    <property type="entry name" value="RNASE_3_2"/>
    <property type="match status" value="2"/>
</dbReference>
<feature type="domain" description="RNase III" evidence="12">
    <location>
        <begin position="619"/>
        <end position="693"/>
    </location>
</feature>
<dbReference type="OrthoDB" id="6513042at2759"/>
<dbReference type="Pfam" id="PF00636">
    <property type="entry name" value="Ribonuclease_3"/>
    <property type="match status" value="2"/>
</dbReference>
<dbReference type="FunFam" id="2.170.260.10:FF:000004">
    <property type="entry name" value="Dicer-like 104"/>
    <property type="match status" value="1"/>
</dbReference>
<feature type="compositionally biased region" description="Pro residues" evidence="11">
    <location>
        <begin position="7"/>
        <end position="19"/>
    </location>
</feature>
<keyword evidence="3" id="KW-0547">Nucleotide-binding</keyword>
<dbReference type="InterPro" id="IPR007321">
    <property type="entry name" value="Transposase_28"/>
</dbReference>
<evidence type="ECO:0000256" key="8">
    <source>
        <dbReference type="ARBA" id="ARBA00023211"/>
    </source>
</evidence>
<feature type="domain" description="PAZ" evidence="13">
    <location>
        <begin position="260"/>
        <end position="384"/>
    </location>
</feature>
<dbReference type="FunFam" id="1.10.1520.10:FF:000008">
    <property type="entry name" value="Dicer-like 104"/>
    <property type="match status" value="1"/>
</dbReference>
<dbReference type="PROSITE" id="PS50821">
    <property type="entry name" value="PAZ"/>
    <property type="match status" value="1"/>
</dbReference>
<accession>A0A8J5WD83</accession>
<evidence type="ECO:0000259" key="13">
    <source>
        <dbReference type="PROSITE" id="PS50821"/>
    </source>
</evidence>
<evidence type="ECO:0000256" key="1">
    <source>
        <dbReference type="ARBA" id="ARBA00004123"/>
    </source>
</evidence>
<comment type="caution">
    <text evidence="14">The sequence shown here is derived from an EMBL/GenBank/DDBJ whole genome shotgun (WGS) entry which is preliminary data.</text>
</comment>
<keyword evidence="10" id="KW-0175">Coiled coil</keyword>
<reference evidence="14" key="1">
    <citation type="journal article" date="2021" name="bioRxiv">
        <title>Whole Genome Assembly and Annotation of Northern Wild Rice, Zizania palustris L., Supports a Whole Genome Duplication in the Zizania Genus.</title>
        <authorList>
            <person name="Haas M."/>
            <person name="Kono T."/>
            <person name="Macchietto M."/>
            <person name="Millas R."/>
            <person name="McGilp L."/>
            <person name="Shao M."/>
            <person name="Duquette J."/>
            <person name="Hirsch C.N."/>
            <person name="Kimball J."/>
        </authorList>
    </citation>
    <scope>NUCLEOTIDE SEQUENCE</scope>
    <source>
        <tissue evidence="14">Fresh leaf tissue</tissue>
    </source>
</reference>
<dbReference type="GO" id="GO:0005524">
    <property type="term" value="F:ATP binding"/>
    <property type="evidence" value="ECO:0007669"/>
    <property type="project" value="UniProtKB-KW"/>
</dbReference>
<evidence type="ECO:0000259" key="12">
    <source>
        <dbReference type="PROSITE" id="PS50142"/>
    </source>
</evidence>
<reference evidence="14" key="2">
    <citation type="submission" date="2021-02" db="EMBL/GenBank/DDBJ databases">
        <authorList>
            <person name="Kimball J.A."/>
            <person name="Haas M.W."/>
            <person name="Macchietto M."/>
            <person name="Kono T."/>
            <person name="Duquette J."/>
            <person name="Shao M."/>
        </authorList>
    </citation>
    <scope>NUCLEOTIDE SEQUENCE</scope>
    <source>
        <tissue evidence="14">Fresh leaf tissue</tissue>
    </source>
</reference>
<dbReference type="GO" id="GO:0005634">
    <property type="term" value="C:nucleus"/>
    <property type="evidence" value="ECO:0007669"/>
    <property type="project" value="UniProtKB-SubCell"/>
</dbReference>
<dbReference type="PANTHER" id="PTHR14950:SF31">
    <property type="entry name" value="ENDORIBONUCLEASE DICER HOMOLOG 3B"/>
    <property type="match status" value="1"/>
</dbReference>
<dbReference type="CDD" id="cd00593">
    <property type="entry name" value="RIBOc"/>
    <property type="match status" value="2"/>
</dbReference>
<keyword evidence="9" id="KW-0539">Nucleus</keyword>
<keyword evidence="15" id="KW-1185">Reference proteome</keyword>
<evidence type="ECO:0000256" key="5">
    <source>
        <dbReference type="ARBA" id="ARBA00022806"/>
    </source>
</evidence>